<accession>A0A438JKN3</accession>
<comment type="caution">
    <text evidence="6">The sequence shown here is derived from an EMBL/GenBank/DDBJ whole genome shotgun (WGS) entry which is preliminary data.</text>
</comment>
<gene>
    <name evidence="6" type="primary">LOX2.1_10</name>
    <name evidence="6" type="ORF">CK203_015414</name>
</gene>
<evidence type="ECO:0000259" key="5">
    <source>
        <dbReference type="PROSITE" id="PS51393"/>
    </source>
</evidence>
<evidence type="ECO:0000256" key="2">
    <source>
        <dbReference type="ARBA" id="ARBA00022964"/>
    </source>
</evidence>
<dbReference type="InterPro" id="IPR000907">
    <property type="entry name" value="LipOase"/>
</dbReference>
<evidence type="ECO:0000256" key="4">
    <source>
        <dbReference type="SAM" id="Phobius"/>
    </source>
</evidence>
<feature type="domain" description="Lipoxygenase" evidence="5">
    <location>
        <begin position="1"/>
        <end position="165"/>
    </location>
</feature>
<dbReference type="Proteomes" id="UP000288805">
    <property type="component" value="Unassembled WGS sequence"/>
</dbReference>
<dbReference type="InterPro" id="IPR036226">
    <property type="entry name" value="LipOase_C_sf"/>
</dbReference>
<dbReference type="Pfam" id="PF00305">
    <property type="entry name" value="Lipoxygenase"/>
    <property type="match status" value="1"/>
</dbReference>
<keyword evidence="1" id="KW-0479">Metal-binding</keyword>
<evidence type="ECO:0000313" key="6">
    <source>
        <dbReference type="EMBL" id="RVX09499.1"/>
    </source>
</evidence>
<proteinExistence type="predicted"/>
<evidence type="ECO:0000256" key="3">
    <source>
        <dbReference type="ARBA" id="ARBA00023002"/>
    </source>
</evidence>
<keyword evidence="4" id="KW-0472">Membrane</keyword>
<dbReference type="SUPFAM" id="SSF48484">
    <property type="entry name" value="Lipoxigenase"/>
    <property type="match status" value="1"/>
</dbReference>
<dbReference type="GO" id="GO:0046872">
    <property type="term" value="F:metal ion binding"/>
    <property type="evidence" value="ECO:0007669"/>
    <property type="project" value="UniProtKB-KW"/>
</dbReference>
<dbReference type="PROSITE" id="PS51393">
    <property type="entry name" value="LIPOXYGENASE_3"/>
    <property type="match status" value="1"/>
</dbReference>
<feature type="transmembrane region" description="Helical" evidence="4">
    <location>
        <begin position="6"/>
        <end position="27"/>
    </location>
</feature>
<dbReference type="InterPro" id="IPR027433">
    <property type="entry name" value="Lipoxygenase_dom_3"/>
</dbReference>
<keyword evidence="2" id="KW-0223">Dioxygenase</keyword>
<protein>
    <submittedName>
        <fullName evidence="6">Linoleate 13S-lipoxygenase 2-1, chloroplastic</fullName>
    </submittedName>
</protein>
<dbReference type="InterPro" id="IPR001246">
    <property type="entry name" value="LipOase_plant"/>
</dbReference>
<keyword evidence="4" id="KW-0812">Transmembrane</keyword>
<dbReference type="PRINTS" id="PR00468">
    <property type="entry name" value="PLTLPOXGNASE"/>
</dbReference>
<keyword evidence="3" id="KW-0560">Oxidoreductase</keyword>
<dbReference type="AlphaFoldDB" id="A0A438JKN3"/>
<name>A0A438JKN3_VITVI</name>
<keyword evidence="4" id="KW-1133">Transmembrane helix</keyword>
<reference evidence="6 7" key="1">
    <citation type="journal article" date="2018" name="PLoS Genet.">
        <title>Population sequencing reveals clonal diversity and ancestral inbreeding in the grapevine cultivar Chardonnay.</title>
        <authorList>
            <person name="Roach M.J."/>
            <person name="Johnson D.L."/>
            <person name="Bohlmann J."/>
            <person name="van Vuuren H.J."/>
            <person name="Jones S.J."/>
            <person name="Pretorius I.S."/>
            <person name="Schmidt S.A."/>
            <person name="Borneman A.R."/>
        </authorList>
    </citation>
    <scope>NUCLEOTIDE SEQUENCE [LARGE SCALE GENOMIC DNA]</scope>
    <source>
        <strain evidence="7">cv. Chardonnay</strain>
        <tissue evidence="6">Leaf</tissue>
    </source>
</reference>
<sequence length="219" mass="24778">MSSLSFYDVCMLLIFCSCGAIIITITNTKRPQELKRKGCLLGGSKKYPYPRRCRTRHPQSKIDPLSETRSGTFYVPRDEEFSEVKENSFITKTAESVLDALLPSLEAIRIDDPGLGFQHFSDIDQLYNQGIPIPKLKNQGPLQSLVLRLVKAVEDIDDVVTFETPAMFHRKKKPSHPHLSSRLSHIRTEAFLNLQRTSSLGFGMRNSHAKPLLVLTHIV</sequence>
<dbReference type="PANTHER" id="PTHR11771">
    <property type="entry name" value="LIPOXYGENASE"/>
    <property type="match status" value="1"/>
</dbReference>
<dbReference type="EMBL" id="QGNW01000038">
    <property type="protein sequence ID" value="RVX09499.1"/>
    <property type="molecule type" value="Genomic_DNA"/>
</dbReference>
<evidence type="ECO:0000313" key="7">
    <source>
        <dbReference type="Proteomes" id="UP000288805"/>
    </source>
</evidence>
<evidence type="ECO:0000256" key="1">
    <source>
        <dbReference type="ARBA" id="ARBA00022723"/>
    </source>
</evidence>
<organism evidence="6 7">
    <name type="scientific">Vitis vinifera</name>
    <name type="common">Grape</name>
    <dbReference type="NCBI Taxonomy" id="29760"/>
    <lineage>
        <taxon>Eukaryota</taxon>
        <taxon>Viridiplantae</taxon>
        <taxon>Streptophyta</taxon>
        <taxon>Embryophyta</taxon>
        <taxon>Tracheophyta</taxon>
        <taxon>Spermatophyta</taxon>
        <taxon>Magnoliopsida</taxon>
        <taxon>eudicotyledons</taxon>
        <taxon>Gunneridae</taxon>
        <taxon>Pentapetalae</taxon>
        <taxon>rosids</taxon>
        <taxon>Vitales</taxon>
        <taxon>Vitaceae</taxon>
        <taxon>Viteae</taxon>
        <taxon>Vitis</taxon>
    </lineage>
</organism>
<dbReference type="GO" id="GO:0034440">
    <property type="term" value="P:lipid oxidation"/>
    <property type="evidence" value="ECO:0007669"/>
    <property type="project" value="InterPro"/>
</dbReference>
<dbReference type="GO" id="GO:0016702">
    <property type="term" value="F:oxidoreductase activity, acting on single donors with incorporation of molecular oxygen, incorporation of two atoms of oxygen"/>
    <property type="evidence" value="ECO:0007669"/>
    <property type="project" value="InterPro"/>
</dbReference>
<dbReference type="Gene3D" id="4.10.375.10">
    <property type="entry name" value="Lipoxygenase-1, Domain 2"/>
    <property type="match status" value="1"/>
</dbReference>
<dbReference type="Gene3D" id="4.10.372.10">
    <property type="entry name" value="Lipoxygenase-1, Domain 3"/>
    <property type="match status" value="1"/>
</dbReference>
<dbReference type="InterPro" id="IPR013819">
    <property type="entry name" value="LipOase_C"/>
</dbReference>